<dbReference type="GeneID" id="26660320"/>
<dbReference type="PANTHER" id="PTHR43084">
    <property type="entry name" value="PERSULFIDE DIOXYGENASE ETHE1"/>
    <property type="match status" value="1"/>
</dbReference>
<accession>A0A0U5H5T1</accession>
<dbReference type="KEGG" id="hhb:Hhub_3736"/>
<dbReference type="AlphaFoldDB" id="A0A0U5H5T1"/>
<dbReference type="EMBL" id="LN831302">
    <property type="protein sequence ID" value="CQH62377.1"/>
    <property type="molecule type" value="Genomic_DNA"/>
</dbReference>
<dbReference type="SUPFAM" id="SSF56281">
    <property type="entry name" value="Metallo-hydrolase/oxidoreductase"/>
    <property type="match status" value="1"/>
</dbReference>
<evidence type="ECO:0000313" key="4">
    <source>
        <dbReference type="Proteomes" id="UP000066737"/>
    </source>
</evidence>
<sequence>MKPEDFPATDATPDSVAPSELKSRIDAGEDVFVLDVRAASNYEEWHIDGGVESLNVPYFEFLDGLPEDSLAALPEDRTVTVVCAKGASSEFVAGRLLDAGYDAEQLADGMRGWARVYEAREVETGGDATVVQYRRPSSGCLAYLVASNGEGAVIDPLRAFTDAYVEDARERGVSIEYAVDTHVHADHVSGVRELAAATGATAVLPEAAVARGVDYDAPFETVADGDELTVGDATIEAVHTPGHTTGMTAYRVDDALFTGDGLFTESVARPDLEDPDAARDAAETLYDTLHERVLAHDDDTLVAPAHYGDGAVRREDDTYTARLGEVVDRVDALSLDREAFVEFVTTDMPPRPANHEDIVATNLGERAPGDDEAFTLELGPNNCAASGEAAE</sequence>
<dbReference type="GO" id="GO:0046872">
    <property type="term" value="F:metal ion binding"/>
    <property type="evidence" value="ECO:0007669"/>
    <property type="project" value="UniProtKB-KW"/>
</dbReference>
<protein>
    <submittedName>
        <fullName evidence="3">Rhodanese domain protein / beta-lactamase domain protein</fullName>
    </submittedName>
</protein>
<dbReference type="CDD" id="cd07724">
    <property type="entry name" value="POD-like_MBL-fold"/>
    <property type="match status" value="1"/>
</dbReference>
<gene>
    <name evidence="3" type="ORF">HHUB_3736</name>
</gene>
<dbReference type="SMART" id="SM00849">
    <property type="entry name" value="Lactamase_B"/>
    <property type="match status" value="1"/>
</dbReference>
<dbReference type="Pfam" id="PF00753">
    <property type="entry name" value="Lactamase_B"/>
    <property type="match status" value="1"/>
</dbReference>
<dbReference type="InterPro" id="IPR044528">
    <property type="entry name" value="POD-like_MBL-fold"/>
</dbReference>
<feature type="domain" description="Rhodanese" evidence="2">
    <location>
        <begin position="27"/>
        <end position="122"/>
    </location>
</feature>
<keyword evidence="4" id="KW-1185">Reference proteome</keyword>
<reference evidence="4" key="1">
    <citation type="journal article" date="2016" name="Environ. Microbiol.">
        <title>The complete genome of a viable archaeum isolated from 123-million-year-old rock salt.</title>
        <authorList>
            <person name="Jaakkola S.T."/>
            <person name="Pfeiffer F."/>
            <person name="Ravantti J.J."/>
            <person name="Guo Q."/>
            <person name="Liu Y."/>
            <person name="Chen X."/>
            <person name="Ma H."/>
            <person name="Yang C."/>
            <person name="Oksanen H.M."/>
            <person name="Bamford D.H."/>
        </authorList>
    </citation>
    <scope>NUCLEOTIDE SEQUENCE</scope>
    <source>
        <strain evidence="4">JI20-1</strain>
    </source>
</reference>
<dbReference type="STRING" id="1407499.HHUB_3736"/>
<evidence type="ECO:0000259" key="2">
    <source>
        <dbReference type="PROSITE" id="PS50206"/>
    </source>
</evidence>
<dbReference type="InterPro" id="IPR001763">
    <property type="entry name" value="Rhodanese-like_dom"/>
</dbReference>
<name>A0A0U5H5T1_9EURY</name>
<dbReference type="InterPro" id="IPR036873">
    <property type="entry name" value="Rhodanese-like_dom_sf"/>
</dbReference>
<dbReference type="SMART" id="SM00450">
    <property type="entry name" value="RHOD"/>
    <property type="match status" value="1"/>
</dbReference>
<dbReference type="Proteomes" id="UP000066737">
    <property type="component" value="Chromosome I"/>
</dbReference>
<proteinExistence type="predicted"/>
<dbReference type="SUPFAM" id="SSF52821">
    <property type="entry name" value="Rhodanese/Cell cycle control phosphatase"/>
    <property type="match status" value="1"/>
</dbReference>
<organism evidence="3 4">
    <name type="scientific">Halobacterium hubeiense</name>
    <dbReference type="NCBI Taxonomy" id="1407499"/>
    <lineage>
        <taxon>Archaea</taxon>
        <taxon>Methanobacteriati</taxon>
        <taxon>Methanobacteriota</taxon>
        <taxon>Stenosarchaea group</taxon>
        <taxon>Halobacteria</taxon>
        <taxon>Halobacteriales</taxon>
        <taxon>Halobacteriaceae</taxon>
        <taxon>Halobacterium</taxon>
    </lineage>
</organism>
<dbReference type="InterPro" id="IPR001279">
    <property type="entry name" value="Metallo-B-lactamas"/>
</dbReference>
<dbReference type="OrthoDB" id="9180at2157"/>
<dbReference type="InterPro" id="IPR051682">
    <property type="entry name" value="Mito_Persulfide_Diox"/>
</dbReference>
<dbReference type="PROSITE" id="PS50206">
    <property type="entry name" value="RHODANESE_3"/>
    <property type="match status" value="1"/>
</dbReference>
<dbReference type="Gene3D" id="3.60.15.10">
    <property type="entry name" value="Ribonuclease Z/Hydroxyacylglutathione hydrolase-like"/>
    <property type="match status" value="1"/>
</dbReference>
<dbReference type="PANTHER" id="PTHR43084:SF1">
    <property type="entry name" value="PERSULFIDE DIOXYGENASE ETHE1, MITOCHONDRIAL"/>
    <property type="match status" value="1"/>
</dbReference>
<dbReference type="GO" id="GO:0070813">
    <property type="term" value="P:hydrogen sulfide metabolic process"/>
    <property type="evidence" value="ECO:0007669"/>
    <property type="project" value="TreeGrafter"/>
</dbReference>
<dbReference type="InterPro" id="IPR036866">
    <property type="entry name" value="RibonucZ/Hydroxyglut_hydro"/>
</dbReference>
<dbReference type="RefSeq" id="WP_059058066.1">
    <property type="nucleotide sequence ID" value="NZ_CEML01000001.1"/>
</dbReference>
<evidence type="ECO:0000256" key="1">
    <source>
        <dbReference type="ARBA" id="ARBA00022723"/>
    </source>
</evidence>
<keyword evidence="1" id="KW-0479">Metal-binding</keyword>
<dbReference type="Pfam" id="PF00581">
    <property type="entry name" value="Rhodanese"/>
    <property type="match status" value="1"/>
</dbReference>
<dbReference type="GO" id="GO:0006749">
    <property type="term" value="P:glutathione metabolic process"/>
    <property type="evidence" value="ECO:0007669"/>
    <property type="project" value="InterPro"/>
</dbReference>
<dbReference type="Gene3D" id="3.40.250.10">
    <property type="entry name" value="Rhodanese-like domain"/>
    <property type="match status" value="1"/>
</dbReference>
<dbReference type="GO" id="GO:0050313">
    <property type="term" value="F:sulfur dioxygenase activity"/>
    <property type="evidence" value="ECO:0007669"/>
    <property type="project" value="InterPro"/>
</dbReference>
<evidence type="ECO:0000313" key="3">
    <source>
        <dbReference type="EMBL" id="CQH62377.1"/>
    </source>
</evidence>